<protein>
    <submittedName>
        <fullName evidence="1">Transcriptional activator NphR</fullName>
    </submittedName>
</protein>
<name>A0ABR3KWW5_TRISP</name>
<proteinExistence type="predicted"/>
<evidence type="ECO:0000313" key="1">
    <source>
        <dbReference type="EMBL" id="KAL1243867.1"/>
    </source>
</evidence>
<accession>A0ABR3KWW5</accession>
<reference evidence="1 2" key="1">
    <citation type="submission" date="2024-07" db="EMBL/GenBank/DDBJ databases">
        <title>Enhanced genomic and transcriptomic resources for Trichinella pseudospiralis and T. spiralis underpin the discovery of pronounced molecular differences between stages and species.</title>
        <authorList>
            <person name="Pasi K.K."/>
            <person name="La Rosa G."/>
            <person name="Gomez-Morales M.A."/>
            <person name="Tosini F."/>
            <person name="Sumanam S."/>
            <person name="Young N.D."/>
            <person name="Chang B.C."/>
            <person name="Robin G.B."/>
        </authorList>
    </citation>
    <scope>NUCLEOTIDE SEQUENCE [LARGE SCALE GENOMIC DNA]</scope>
    <source>
        <strain evidence="1">ISS534</strain>
    </source>
</reference>
<dbReference type="Proteomes" id="UP001558632">
    <property type="component" value="Unassembled WGS sequence"/>
</dbReference>
<organism evidence="1 2">
    <name type="scientific">Trichinella spiralis</name>
    <name type="common">Trichina worm</name>
    <dbReference type="NCBI Taxonomy" id="6334"/>
    <lineage>
        <taxon>Eukaryota</taxon>
        <taxon>Metazoa</taxon>
        <taxon>Ecdysozoa</taxon>
        <taxon>Nematoda</taxon>
        <taxon>Enoplea</taxon>
        <taxon>Dorylaimia</taxon>
        <taxon>Trichinellida</taxon>
        <taxon>Trichinellidae</taxon>
        <taxon>Trichinella</taxon>
    </lineage>
</organism>
<keyword evidence="2" id="KW-1185">Reference proteome</keyword>
<comment type="caution">
    <text evidence="1">The sequence shown here is derived from an EMBL/GenBank/DDBJ whole genome shotgun (WGS) entry which is preliminary data.</text>
</comment>
<gene>
    <name evidence="1" type="ORF">TSPI_07701</name>
</gene>
<sequence>MKWNFYFIAPQISTANCNEFLLFRCLLLQILQINAWQFILHSNPSSEIIRTNLAHLLRLKRRELPAWEGCMFWSSRTDRTDLKMVQI</sequence>
<dbReference type="EMBL" id="JBEUSY010000162">
    <property type="protein sequence ID" value="KAL1243867.1"/>
    <property type="molecule type" value="Genomic_DNA"/>
</dbReference>
<evidence type="ECO:0000313" key="2">
    <source>
        <dbReference type="Proteomes" id="UP001558632"/>
    </source>
</evidence>